<dbReference type="GO" id="GO:0000977">
    <property type="term" value="F:RNA polymerase II transcription regulatory region sequence-specific DNA binding"/>
    <property type="evidence" value="ECO:0007669"/>
    <property type="project" value="InterPro"/>
</dbReference>
<dbReference type="PROSITE" id="PS50066">
    <property type="entry name" value="MADS_BOX_2"/>
    <property type="match status" value="1"/>
</dbReference>
<dbReference type="InterPro" id="IPR002487">
    <property type="entry name" value="TF_Kbox"/>
</dbReference>
<keyword evidence="5" id="KW-0539">Nucleus</keyword>
<keyword evidence="2" id="KW-0805">Transcription regulation</keyword>
<dbReference type="InterPro" id="IPR050142">
    <property type="entry name" value="MADS-box/MEF2_TF"/>
</dbReference>
<dbReference type="PROSITE" id="PS51297">
    <property type="entry name" value="K_BOX"/>
    <property type="match status" value="1"/>
</dbReference>
<comment type="caution">
    <text evidence="9">The sequence shown here is derived from an EMBL/GenBank/DDBJ whole genome shotgun (WGS) entry which is preliminary data.</text>
</comment>
<organism evidence="9 10">
    <name type="scientific">Psophocarpus tetragonolobus</name>
    <name type="common">Winged bean</name>
    <name type="synonym">Dolichos tetragonolobus</name>
    <dbReference type="NCBI Taxonomy" id="3891"/>
    <lineage>
        <taxon>Eukaryota</taxon>
        <taxon>Viridiplantae</taxon>
        <taxon>Streptophyta</taxon>
        <taxon>Embryophyta</taxon>
        <taxon>Tracheophyta</taxon>
        <taxon>Spermatophyta</taxon>
        <taxon>Magnoliopsida</taxon>
        <taxon>eudicotyledons</taxon>
        <taxon>Gunneridae</taxon>
        <taxon>Pentapetalae</taxon>
        <taxon>rosids</taxon>
        <taxon>fabids</taxon>
        <taxon>Fabales</taxon>
        <taxon>Fabaceae</taxon>
        <taxon>Papilionoideae</taxon>
        <taxon>50 kb inversion clade</taxon>
        <taxon>NPAAA clade</taxon>
        <taxon>indigoferoid/millettioid clade</taxon>
        <taxon>Phaseoleae</taxon>
        <taxon>Psophocarpus</taxon>
    </lineage>
</organism>
<dbReference type="CDD" id="cd00265">
    <property type="entry name" value="MADS_MEF2_like"/>
    <property type="match status" value="1"/>
</dbReference>
<dbReference type="PRINTS" id="PR00404">
    <property type="entry name" value="MADSDOMAIN"/>
</dbReference>
<dbReference type="AlphaFoldDB" id="A0AAN9SXB0"/>
<dbReference type="SUPFAM" id="SSF55455">
    <property type="entry name" value="SRF-like"/>
    <property type="match status" value="1"/>
</dbReference>
<gene>
    <name evidence="9" type="ORF">VNO78_00355</name>
</gene>
<protein>
    <submittedName>
        <fullName evidence="9">Uncharacterized protein</fullName>
    </submittedName>
</protein>
<proteinExistence type="predicted"/>
<feature type="coiled-coil region" evidence="6">
    <location>
        <begin position="102"/>
        <end position="196"/>
    </location>
</feature>
<dbReference type="Pfam" id="PF00319">
    <property type="entry name" value="SRF-TF"/>
    <property type="match status" value="1"/>
</dbReference>
<evidence type="ECO:0000313" key="9">
    <source>
        <dbReference type="EMBL" id="KAK7409939.1"/>
    </source>
</evidence>
<feature type="domain" description="MADS-box" evidence="7">
    <location>
        <begin position="26"/>
        <end position="86"/>
    </location>
</feature>
<evidence type="ECO:0000256" key="5">
    <source>
        <dbReference type="ARBA" id="ARBA00023242"/>
    </source>
</evidence>
<dbReference type="PANTHER" id="PTHR48019">
    <property type="entry name" value="SERUM RESPONSE FACTOR HOMOLOG"/>
    <property type="match status" value="1"/>
</dbReference>
<evidence type="ECO:0000259" key="7">
    <source>
        <dbReference type="PROSITE" id="PS50066"/>
    </source>
</evidence>
<dbReference type="GO" id="GO:0045944">
    <property type="term" value="P:positive regulation of transcription by RNA polymerase II"/>
    <property type="evidence" value="ECO:0007669"/>
    <property type="project" value="InterPro"/>
</dbReference>
<evidence type="ECO:0000256" key="2">
    <source>
        <dbReference type="ARBA" id="ARBA00023015"/>
    </source>
</evidence>
<dbReference type="GO" id="GO:0003700">
    <property type="term" value="F:DNA-binding transcription factor activity"/>
    <property type="evidence" value="ECO:0007669"/>
    <property type="project" value="InterPro"/>
</dbReference>
<evidence type="ECO:0000256" key="1">
    <source>
        <dbReference type="ARBA" id="ARBA00004123"/>
    </source>
</evidence>
<evidence type="ECO:0000313" key="10">
    <source>
        <dbReference type="Proteomes" id="UP001386955"/>
    </source>
</evidence>
<feature type="domain" description="K-box" evidence="8">
    <location>
        <begin position="109"/>
        <end position="199"/>
    </location>
</feature>
<dbReference type="Gene3D" id="3.40.1810.10">
    <property type="entry name" value="Transcription factor, MADS-box"/>
    <property type="match status" value="1"/>
</dbReference>
<accession>A0AAN9SXB0</accession>
<keyword evidence="4" id="KW-0804">Transcription</keyword>
<evidence type="ECO:0000256" key="6">
    <source>
        <dbReference type="SAM" id="Coils"/>
    </source>
</evidence>
<name>A0AAN9SXB0_PSOTE</name>
<dbReference type="GO" id="GO:0005634">
    <property type="term" value="C:nucleus"/>
    <property type="evidence" value="ECO:0007669"/>
    <property type="project" value="UniProtKB-SubCell"/>
</dbReference>
<keyword evidence="3" id="KW-0238">DNA-binding</keyword>
<evidence type="ECO:0000256" key="4">
    <source>
        <dbReference type="ARBA" id="ARBA00023163"/>
    </source>
</evidence>
<evidence type="ECO:0000259" key="8">
    <source>
        <dbReference type="PROSITE" id="PS51297"/>
    </source>
</evidence>
<dbReference type="EMBL" id="JAYMYS010000001">
    <property type="protein sequence ID" value="KAK7409939.1"/>
    <property type="molecule type" value="Genomic_DNA"/>
</dbReference>
<dbReference type="Pfam" id="PF01486">
    <property type="entry name" value="K-box"/>
    <property type="match status" value="1"/>
</dbReference>
<dbReference type="GO" id="GO:0046983">
    <property type="term" value="F:protein dimerization activity"/>
    <property type="evidence" value="ECO:0007669"/>
    <property type="project" value="InterPro"/>
</dbReference>
<dbReference type="PROSITE" id="PS00350">
    <property type="entry name" value="MADS_BOX_1"/>
    <property type="match status" value="1"/>
</dbReference>
<keyword evidence="10" id="KW-1185">Reference proteome</keyword>
<comment type="subcellular location">
    <subcellularLocation>
        <location evidence="1">Nucleus</location>
    </subcellularLocation>
</comment>
<sequence>MDAIRCRKLKNNTRVKKGIRYQVSAMARGKIQIKRIENTTNRQVTYSKRRNGLFKKANELTVLCDAKVSIIMFSSTGKLHEYISPSTSTKQFFDQYQMTLGVDLWNSHYENMQDNLKKLKDVNRNLRKEIRQRMGDCLNDLTMEDLKLLEEEMDKAAKVVRERKYKVITNQIDTQRKKFNNEKEVHNRLLRDLDARAEDPRFALIDNGGEYESVIGFSNLGPRMFALSLQPTHTGSPADLTTYPLLF</sequence>
<dbReference type="SMART" id="SM00432">
    <property type="entry name" value="MADS"/>
    <property type="match status" value="1"/>
</dbReference>
<dbReference type="Proteomes" id="UP001386955">
    <property type="component" value="Unassembled WGS sequence"/>
</dbReference>
<dbReference type="InterPro" id="IPR033896">
    <property type="entry name" value="MEF2-like_N"/>
</dbReference>
<dbReference type="InterPro" id="IPR036879">
    <property type="entry name" value="TF_MADSbox_sf"/>
</dbReference>
<reference evidence="9 10" key="1">
    <citation type="submission" date="2024-01" db="EMBL/GenBank/DDBJ databases">
        <title>The genomes of 5 underutilized Papilionoideae crops provide insights into root nodulation and disease resistanc.</title>
        <authorList>
            <person name="Jiang F."/>
        </authorList>
    </citation>
    <scope>NUCLEOTIDE SEQUENCE [LARGE SCALE GENOMIC DNA]</scope>
    <source>
        <strain evidence="9">DUOXIRENSHENG_FW03</strain>
        <tissue evidence="9">Leaves</tissue>
    </source>
</reference>
<dbReference type="InterPro" id="IPR002100">
    <property type="entry name" value="TF_MADSbox"/>
</dbReference>
<evidence type="ECO:0000256" key="3">
    <source>
        <dbReference type="ARBA" id="ARBA00023125"/>
    </source>
</evidence>
<keyword evidence="6" id="KW-0175">Coiled coil</keyword>